<protein>
    <submittedName>
        <fullName evidence="1">Uncharacterized protein</fullName>
    </submittedName>
</protein>
<gene>
    <name evidence="1" type="ORF">Xkoz_03627</name>
</gene>
<dbReference type="OrthoDB" id="6445849at2"/>
<sequence>MKLDLGKYVITSDSRKFILNIKRIAKTGDRAGEENLEPIRYYCHLNELIRDYFRMELDSDDIKTLQQLSDKIDLIAKELAEKLNSITDD</sequence>
<comment type="caution">
    <text evidence="1">The sequence shown here is derived from an EMBL/GenBank/DDBJ whole genome shotgun (WGS) entry which is preliminary data.</text>
</comment>
<dbReference type="Proteomes" id="UP000221101">
    <property type="component" value="Unassembled WGS sequence"/>
</dbReference>
<dbReference type="AlphaFoldDB" id="A0A2D0KZJ1"/>
<dbReference type="EMBL" id="NJCX01000040">
    <property type="protein sequence ID" value="PHM68859.1"/>
    <property type="molecule type" value="Genomic_DNA"/>
</dbReference>
<name>A0A2D0KZJ1_9GAMM</name>
<organism evidence="1 2">
    <name type="scientific">Xenorhabdus kozodoii</name>
    <dbReference type="NCBI Taxonomy" id="351676"/>
    <lineage>
        <taxon>Bacteria</taxon>
        <taxon>Pseudomonadati</taxon>
        <taxon>Pseudomonadota</taxon>
        <taxon>Gammaproteobacteria</taxon>
        <taxon>Enterobacterales</taxon>
        <taxon>Morganellaceae</taxon>
        <taxon>Xenorhabdus</taxon>
    </lineage>
</organism>
<evidence type="ECO:0000313" key="2">
    <source>
        <dbReference type="Proteomes" id="UP000221101"/>
    </source>
</evidence>
<accession>A0A2D0KZJ1</accession>
<keyword evidence="2" id="KW-1185">Reference proteome</keyword>
<proteinExistence type="predicted"/>
<dbReference type="RefSeq" id="WP_099143354.1">
    <property type="nucleotide sequence ID" value="NZ_CAWNOR010000076.1"/>
</dbReference>
<evidence type="ECO:0000313" key="1">
    <source>
        <dbReference type="EMBL" id="PHM68859.1"/>
    </source>
</evidence>
<reference evidence="1 2" key="1">
    <citation type="journal article" date="2017" name="Nat. Microbiol.">
        <title>Natural product diversity associated with the nematode symbionts Photorhabdus and Xenorhabdus.</title>
        <authorList>
            <person name="Tobias N.J."/>
            <person name="Wolff H."/>
            <person name="Djahanschiri B."/>
            <person name="Grundmann F."/>
            <person name="Kronenwerth M."/>
            <person name="Shi Y.M."/>
            <person name="Simonyi S."/>
            <person name="Grun P."/>
            <person name="Shapiro-Ilan D."/>
            <person name="Pidot S.J."/>
            <person name="Stinear T.P."/>
            <person name="Ebersberger I."/>
            <person name="Bode H.B."/>
        </authorList>
    </citation>
    <scope>NUCLEOTIDE SEQUENCE [LARGE SCALE GENOMIC DNA]</scope>
    <source>
        <strain evidence="1 2">DSM 17907</strain>
    </source>
</reference>